<dbReference type="GO" id="GO:0016705">
    <property type="term" value="F:oxidoreductase activity, acting on paired donors, with incorporation or reduction of molecular oxygen"/>
    <property type="evidence" value="ECO:0007669"/>
    <property type="project" value="InterPro"/>
</dbReference>
<evidence type="ECO:0008006" key="14">
    <source>
        <dbReference type="Google" id="ProtNLM"/>
    </source>
</evidence>
<dbReference type="SUPFAM" id="SSF48264">
    <property type="entry name" value="Cytochrome P450"/>
    <property type="match status" value="1"/>
</dbReference>
<name>A0A2Z6ZXB3_9LAMI</name>
<dbReference type="OrthoDB" id="912302at2759"/>
<sequence length="87" mass="10116">MIKDIINKSAKSEVINLSRAIFLLVNRIICRAGFGKNYEELEERRFDKVFKEAQEIAGAFYFGDHFPLLGWIDKLNGMKSRIDKNFS</sequence>
<dbReference type="InterPro" id="IPR036396">
    <property type="entry name" value="Cyt_P450_sf"/>
</dbReference>
<evidence type="ECO:0000256" key="3">
    <source>
        <dbReference type="ARBA" id="ARBA00010617"/>
    </source>
</evidence>
<dbReference type="PANTHER" id="PTHR47955:SF22">
    <property type="entry name" value="CYTOCHROME P450 83B1-LIKE"/>
    <property type="match status" value="1"/>
</dbReference>
<gene>
    <name evidence="12" type="ORF">F511_44895</name>
</gene>
<dbReference type="AlphaFoldDB" id="A0A2Z6ZXB3"/>
<comment type="subcellular location">
    <subcellularLocation>
        <location evidence="2">Membrane</location>
        <topology evidence="2">Single-pass membrane protein</topology>
    </subcellularLocation>
</comment>
<evidence type="ECO:0000256" key="11">
    <source>
        <dbReference type="ARBA" id="ARBA00023136"/>
    </source>
</evidence>
<evidence type="ECO:0000313" key="12">
    <source>
        <dbReference type="EMBL" id="KZV13876.1"/>
    </source>
</evidence>
<comment type="similarity">
    <text evidence="3">Belongs to the cytochrome P450 family.</text>
</comment>
<evidence type="ECO:0000256" key="8">
    <source>
        <dbReference type="ARBA" id="ARBA00023002"/>
    </source>
</evidence>
<organism evidence="12 13">
    <name type="scientific">Dorcoceras hygrometricum</name>
    <dbReference type="NCBI Taxonomy" id="472368"/>
    <lineage>
        <taxon>Eukaryota</taxon>
        <taxon>Viridiplantae</taxon>
        <taxon>Streptophyta</taxon>
        <taxon>Embryophyta</taxon>
        <taxon>Tracheophyta</taxon>
        <taxon>Spermatophyta</taxon>
        <taxon>Magnoliopsida</taxon>
        <taxon>eudicotyledons</taxon>
        <taxon>Gunneridae</taxon>
        <taxon>Pentapetalae</taxon>
        <taxon>asterids</taxon>
        <taxon>lamiids</taxon>
        <taxon>Lamiales</taxon>
        <taxon>Gesneriaceae</taxon>
        <taxon>Didymocarpoideae</taxon>
        <taxon>Trichosporeae</taxon>
        <taxon>Loxocarpinae</taxon>
        <taxon>Dorcoceras</taxon>
    </lineage>
</organism>
<evidence type="ECO:0000313" key="13">
    <source>
        <dbReference type="Proteomes" id="UP000250235"/>
    </source>
</evidence>
<dbReference type="GO" id="GO:0020037">
    <property type="term" value="F:heme binding"/>
    <property type="evidence" value="ECO:0007669"/>
    <property type="project" value="InterPro"/>
</dbReference>
<keyword evidence="8" id="KW-0560">Oxidoreductase</keyword>
<proteinExistence type="inferred from homology"/>
<evidence type="ECO:0000256" key="2">
    <source>
        <dbReference type="ARBA" id="ARBA00004167"/>
    </source>
</evidence>
<evidence type="ECO:0000256" key="4">
    <source>
        <dbReference type="ARBA" id="ARBA00022617"/>
    </source>
</evidence>
<dbReference type="Proteomes" id="UP000250235">
    <property type="component" value="Unassembled WGS sequence"/>
</dbReference>
<evidence type="ECO:0000256" key="5">
    <source>
        <dbReference type="ARBA" id="ARBA00022692"/>
    </source>
</evidence>
<evidence type="ECO:0000256" key="9">
    <source>
        <dbReference type="ARBA" id="ARBA00023004"/>
    </source>
</evidence>
<protein>
    <recommendedName>
        <fullName evidence="14">Cytochrome P450</fullName>
    </recommendedName>
</protein>
<dbReference type="PANTHER" id="PTHR47955">
    <property type="entry name" value="CYTOCHROME P450 FAMILY 71 PROTEIN"/>
    <property type="match status" value="1"/>
</dbReference>
<keyword evidence="10" id="KW-0503">Monooxygenase</keyword>
<evidence type="ECO:0000256" key="7">
    <source>
        <dbReference type="ARBA" id="ARBA00022989"/>
    </source>
</evidence>
<dbReference type="GO" id="GO:0004497">
    <property type="term" value="F:monooxygenase activity"/>
    <property type="evidence" value="ECO:0007669"/>
    <property type="project" value="UniProtKB-KW"/>
</dbReference>
<keyword evidence="6" id="KW-0479">Metal-binding</keyword>
<reference evidence="12 13" key="1">
    <citation type="journal article" date="2015" name="Proc. Natl. Acad. Sci. U.S.A.">
        <title>The resurrection genome of Boea hygrometrica: A blueprint for survival of dehydration.</title>
        <authorList>
            <person name="Xiao L."/>
            <person name="Yang G."/>
            <person name="Zhang L."/>
            <person name="Yang X."/>
            <person name="Zhao S."/>
            <person name="Ji Z."/>
            <person name="Zhou Q."/>
            <person name="Hu M."/>
            <person name="Wang Y."/>
            <person name="Chen M."/>
            <person name="Xu Y."/>
            <person name="Jin H."/>
            <person name="Xiao X."/>
            <person name="Hu G."/>
            <person name="Bao F."/>
            <person name="Hu Y."/>
            <person name="Wan P."/>
            <person name="Li L."/>
            <person name="Deng X."/>
            <person name="Kuang T."/>
            <person name="Xiang C."/>
            <person name="Zhu J.K."/>
            <person name="Oliver M.J."/>
            <person name="He Y."/>
        </authorList>
    </citation>
    <scope>NUCLEOTIDE SEQUENCE [LARGE SCALE GENOMIC DNA]</scope>
    <source>
        <strain evidence="13">cv. XS01</strain>
    </source>
</reference>
<keyword evidence="13" id="KW-1185">Reference proteome</keyword>
<keyword evidence="4" id="KW-0349">Heme</keyword>
<keyword evidence="7" id="KW-1133">Transmembrane helix</keyword>
<dbReference type="GO" id="GO:0005506">
    <property type="term" value="F:iron ion binding"/>
    <property type="evidence" value="ECO:0007669"/>
    <property type="project" value="InterPro"/>
</dbReference>
<keyword evidence="5" id="KW-0812">Transmembrane</keyword>
<evidence type="ECO:0000256" key="1">
    <source>
        <dbReference type="ARBA" id="ARBA00001971"/>
    </source>
</evidence>
<comment type="cofactor">
    <cofactor evidence="1">
        <name>heme</name>
        <dbReference type="ChEBI" id="CHEBI:30413"/>
    </cofactor>
</comment>
<keyword evidence="11" id="KW-0472">Membrane</keyword>
<keyword evidence="9" id="KW-0408">Iron</keyword>
<dbReference type="GO" id="GO:0016020">
    <property type="term" value="C:membrane"/>
    <property type="evidence" value="ECO:0007669"/>
    <property type="project" value="UniProtKB-SubCell"/>
</dbReference>
<evidence type="ECO:0000256" key="10">
    <source>
        <dbReference type="ARBA" id="ARBA00023033"/>
    </source>
</evidence>
<evidence type="ECO:0000256" key="6">
    <source>
        <dbReference type="ARBA" id="ARBA00022723"/>
    </source>
</evidence>
<accession>A0A2Z6ZXB3</accession>
<dbReference type="EMBL" id="KV024611">
    <property type="protein sequence ID" value="KZV13876.1"/>
    <property type="molecule type" value="Genomic_DNA"/>
</dbReference>
<dbReference type="Gene3D" id="1.10.630.10">
    <property type="entry name" value="Cytochrome P450"/>
    <property type="match status" value="1"/>
</dbReference>